<dbReference type="Proteomes" id="UP001652680">
    <property type="component" value="Unassembled WGS sequence"/>
</dbReference>
<dbReference type="RefSeq" id="XP_016972007.1">
    <property type="nucleotide sequence ID" value="XM_017116518.1"/>
</dbReference>
<feature type="transmembrane region" description="Helical" evidence="6">
    <location>
        <begin position="260"/>
        <end position="279"/>
    </location>
</feature>
<gene>
    <name evidence="9" type="primary">LOC108039490</name>
    <name evidence="7" type="synonym">108039490</name>
</gene>
<keyword evidence="4 6" id="KW-1133">Transmembrane helix</keyword>
<protein>
    <recommendedName>
        <fullName evidence="6">Gustatory receptor</fullName>
    </recommendedName>
</protein>
<keyword evidence="2 6" id="KW-1003">Cell membrane</keyword>
<evidence type="ECO:0000256" key="1">
    <source>
        <dbReference type="ARBA" id="ARBA00004651"/>
    </source>
</evidence>
<evidence type="ECO:0000313" key="9">
    <source>
        <dbReference type="RefSeq" id="XP_016972007.1"/>
    </source>
</evidence>
<dbReference type="GO" id="GO:0007165">
    <property type="term" value="P:signal transduction"/>
    <property type="evidence" value="ECO:0007669"/>
    <property type="project" value="UniProtKB-KW"/>
</dbReference>
<name>A0A6P4E277_DRORH</name>
<dbReference type="GO" id="GO:0050909">
    <property type="term" value="P:sensory perception of taste"/>
    <property type="evidence" value="ECO:0007669"/>
    <property type="project" value="InterPro"/>
</dbReference>
<comment type="caution">
    <text evidence="6">Lacks conserved residue(s) required for the propagation of feature annotation.</text>
</comment>
<reference evidence="8" key="1">
    <citation type="journal article" date="2021" name="Elife">
        <title>Highly contiguous assemblies of 101 drosophilid genomes.</title>
        <authorList>
            <person name="Kim B.Y."/>
            <person name="Wang J.R."/>
            <person name="Miller D.E."/>
            <person name="Barmina O."/>
            <person name="Delaney E."/>
            <person name="Thompson A."/>
            <person name="Comeault A.A."/>
            <person name="Peede D."/>
            <person name="D'Agostino E.R."/>
            <person name="Pelaez J."/>
            <person name="Aguilar J.M."/>
            <person name="Haji D."/>
            <person name="Matsunaga T."/>
            <person name="Armstrong E.E."/>
            <person name="Zych M."/>
            <person name="Ogawa Y."/>
            <person name="Stamenkovic-Radak M."/>
            <person name="Jelic M."/>
            <person name="Veselinovic M.S."/>
            <person name="Tanaskovic M."/>
            <person name="Eric P."/>
            <person name="Gao J.J."/>
            <person name="Katoh T.K."/>
            <person name="Toda M.J."/>
            <person name="Watabe H."/>
            <person name="Watada M."/>
            <person name="Davis J.S."/>
            <person name="Moyle L.C."/>
            <person name="Manoli G."/>
            <person name="Bertolini E."/>
            <person name="Kostal V."/>
            <person name="Hawley R.S."/>
            <person name="Takahashi A."/>
            <person name="Jones C.D."/>
            <person name="Price D.K."/>
            <person name="Whiteman N."/>
            <person name="Kopp A."/>
            <person name="Matute D.R."/>
            <person name="Petrov D.A."/>
        </authorList>
    </citation>
    <scope>NUCLEOTIDE SEQUENCE [LARGE SCALE GENOMIC DNA]</scope>
</reference>
<feature type="transmembrane region" description="Helical" evidence="6">
    <location>
        <begin position="155"/>
        <end position="172"/>
    </location>
</feature>
<feature type="transmembrane region" description="Helical" evidence="6">
    <location>
        <begin position="40"/>
        <end position="57"/>
    </location>
</feature>
<evidence type="ECO:0000256" key="3">
    <source>
        <dbReference type="ARBA" id="ARBA00022692"/>
    </source>
</evidence>
<dbReference type="GeneID" id="108039490"/>
<dbReference type="CTD" id="192481"/>
<keyword evidence="5 6" id="KW-0472">Membrane</keyword>
<dbReference type="InterPro" id="IPR013604">
    <property type="entry name" value="7TM_chemorcpt"/>
</dbReference>
<accession>A0A6P4E277</accession>
<dbReference type="GO" id="GO:0005886">
    <property type="term" value="C:plasma membrane"/>
    <property type="evidence" value="ECO:0007669"/>
    <property type="project" value="UniProtKB-SubCell"/>
</dbReference>
<evidence type="ECO:0000256" key="6">
    <source>
        <dbReference type="RuleBase" id="RU363108"/>
    </source>
</evidence>
<comment type="subcellular location">
    <subcellularLocation>
        <location evidence="1 6">Cell membrane</location>
        <topology evidence="1 6">Multi-pass membrane protein</topology>
    </subcellularLocation>
</comment>
<evidence type="ECO:0000256" key="5">
    <source>
        <dbReference type="ARBA" id="ARBA00023136"/>
    </source>
</evidence>
<keyword evidence="3 6" id="KW-0812">Transmembrane</keyword>
<reference evidence="7" key="3">
    <citation type="submission" date="2025-05" db="UniProtKB">
        <authorList>
            <consortium name="EnsemblMetazoa"/>
        </authorList>
    </citation>
    <scope>IDENTIFICATION</scope>
</reference>
<dbReference type="Pfam" id="PF08395">
    <property type="entry name" value="7tm_7"/>
    <property type="match status" value="1"/>
</dbReference>
<evidence type="ECO:0000256" key="2">
    <source>
        <dbReference type="ARBA" id="ARBA00022475"/>
    </source>
</evidence>
<sequence>MVNSVQVILRLAYWYGIAVGVMNLEVDWPTGKAMTTRRMTIFSAVHNINIITLLAMLSLSDNNLKTTLSNARLLHEYFFLLITVVRNWAVMVSLVTRWVQRCRILRLWNRIIELVRERPAVVLQYRRRIIVKFVFCVLSDSMHTILELNAQRKNISFGLVVNLLMGALFTTIFNMIVVQYYIAVLQILGLYSVIHKELRLLIREAEATCLIHNRRGGVFATKCCSLADQLDNLAETHSKLQDTLGEMSQIFQIQSFSMCVVYYLSTMGTIYFSFCSILYNTTGFGSTNWGLLLIALSTIFFYADNWITINIGFHTRDHQNEVVSILSDRTLFSQELDKRLETAFENFQLQLARDPFEFYVLGLFKVERGRLMAMANSIIIHSILLVQWELNHN</sequence>
<keyword evidence="8" id="KW-1185">Reference proteome</keyword>
<keyword evidence="6" id="KW-0807">Transducer</keyword>
<proteinExistence type="inferred from homology"/>
<keyword evidence="6 9" id="KW-0675">Receptor</keyword>
<reference evidence="9" key="2">
    <citation type="submission" date="2025-04" db="UniProtKB">
        <authorList>
            <consortium name="RefSeq"/>
        </authorList>
    </citation>
    <scope>IDENTIFICATION</scope>
</reference>
<evidence type="ECO:0000313" key="8">
    <source>
        <dbReference type="Proteomes" id="UP001652680"/>
    </source>
</evidence>
<dbReference type="OrthoDB" id="7883080at2759"/>
<dbReference type="AlphaFoldDB" id="A0A6P4E277"/>
<organism evidence="9">
    <name type="scientific">Drosophila rhopaloa</name>
    <name type="common">Fruit fly</name>
    <dbReference type="NCBI Taxonomy" id="1041015"/>
    <lineage>
        <taxon>Eukaryota</taxon>
        <taxon>Metazoa</taxon>
        <taxon>Ecdysozoa</taxon>
        <taxon>Arthropoda</taxon>
        <taxon>Hexapoda</taxon>
        <taxon>Insecta</taxon>
        <taxon>Pterygota</taxon>
        <taxon>Neoptera</taxon>
        <taxon>Endopterygota</taxon>
        <taxon>Diptera</taxon>
        <taxon>Brachycera</taxon>
        <taxon>Muscomorpha</taxon>
        <taxon>Ephydroidea</taxon>
        <taxon>Drosophilidae</taxon>
        <taxon>Drosophila</taxon>
        <taxon>Sophophora</taxon>
    </lineage>
</organism>
<comment type="similarity">
    <text evidence="6">Belongs to the insect chemoreceptor superfamily. Gustatory receptor (GR) family.</text>
</comment>
<dbReference type="EnsemblMetazoa" id="XM_017116518.1">
    <property type="protein sequence ID" value="XP_016972007.1"/>
    <property type="gene ID" value="LOC108039490"/>
</dbReference>
<evidence type="ECO:0000256" key="4">
    <source>
        <dbReference type="ARBA" id="ARBA00022989"/>
    </source>
</evidence>
<evidence type="ECO:0000313" key="7">
    <source>
        <dbReference type="EnsemblMetazoa" id="XP_016972007.1"/>
    </source>
</evidence>
<feature type="transmembrane region" description="Helical" evidence="6">
    <location>
        <begin position="77"/>
        <end position="99"/>
    </location>
</feature>
<feature type="transmembrane region" description="Helical" evidence="6">
    <location>
        <begin position="178"/>
        <end position="194"/>
    </location>
</feature>
<feature type="transmembrane region" description="Helical" evidence="6">
    <location>
        <begin position="291"/>
        <end position="309"/>
    </location>
</feature>
<comment type="function">
    <text evidence="6">Gustatory receptor which mediates acceptance or avoidance behavior, depending on its substrates.</text>
</comment>